<dbReference type="PROSITE" id="PS00108">
    <property type="entry name" value="PROTEIN_KINASE_ST"/>
    <property type="match status" value="1"/>
</dbReference>
<feature type="domain" description="Protein kinase" evidence="7">
    <location>
        <begin position="119"/>
        <end position="380"/>
    </location>
</feature>
<evidence type="ECO:0000313" key="9">
    <source>
        <dbReference type="EMBL" id="KAK9096956.1"/>
    </source>
</evidence>
<dbReference type="InterPro" id="IPR017441">
    <property type="entry name" value="Protein_kinase_ATP_BS"/>
</dbReference>
<dbReference type="InterPro" id="IPR036249">
    <property type="entry name" value="Thioredoxin-like_sf"/>
</dbReference>
<gene>
    <name evidence="9" type="ORF">Sjap_022453</name>
</gene>
<dbReference type="EMBL" id="JBBNAE010000009">
    <property type="protein sequence ID" value="KAK9096956.1"/>
    <property type="molecule type" value="Genomic_DNA"/>
</dbReference>
<feature type="binding site" evidence="5">
    <location>
        <position position="152"/>
    </location>
    <ligand>
        <name>ATP</name>
        <dbReference type="ChEBI" id="CHEBI:30616"/>
    </ligand>
</feature>
<dbReference type="PANTHER" id="PTHR48011">
    <property type="entry name" value="CCR4-NOT TRANSCRIPTIONAL COMPLEX SUBUNIT CAF120-RELATED"/>
    <property type="match status" value="1"/>
</dbReference>
<keyword evidence="4 5" id="KW-0067">ATP-binding</keyword>
<evidence type="ECO:0000256" key="2">
    <source>
        <dbReference type="ARBA" id="ARBA00022741"/>
    </source>
</evidence>
<reference evidence="9 10" key="1">
    <citation type="submission" date="2024-01" db="EMBL/GenBank/DDBJ databases">
        <title>Genome assemblies of Stephania.</title>
        <authorList>
            <person name="Yang L."/>
        </authorList>
    </citation>
    <scope>NUCLEOTIDE SEQUENCE [LARGE SCALE GENOMIC DNA]</scope>
    <source>
        <strain evidence="9">QJT</strain>
        <tissue evidence="9">Leaf</tissue>
    </source>
</reference>
<sequence>MGTHRSMEVVDCIRPGEVTVVVGDTWDELVPSNSPVVVEFWADWCGPCRMVHREIAEIVKEYAGRISCLMVNADEDIEVAEKYGINVVSVVLLFKNGEKRDSITELLKLNVRIRSRMEWSRVENIGTGAFAKIYLATPRTPNIEFPPLMAVKSAMPIHSSMLHQEKQILIDLSGCPQIIHCYGDDTSIENGEAIYNGFLELSPNGNLSNRIAKSLVSETDVRRYTRLILRGLHCIHKKGYVHCDIKPDNILIFPTQGGKTDVKITDFGLTKRVGCVEKNIILGAPMYLSPELIALNDLNPGCDIWALGCIVAEMVTGRTAWKCDTDAEARSLLYRIGFSEKLPEIPSELSEKGKDFLGKCWQRDCSKRWTAEMLLSHPFVAEENSYKSFKSVADERVLEPPKSALSVHNWSSSRDSLFCASRVVVGDLL</sequence>
<dbReference type="CDD" id="cd02947">
    <property type="entry name" value="TRX_family"/>
    <property type="match status" value="1"/>
</dbReference>
<protein>
    <recommendedName>
        <fullName evidence="11">Protein kinase domain-containing protein</fullName>
    </recommendedName>
</protein>
<dbReference type="PROSITE" id="PS00107">
    <property type="entry name" value="PROTEIN_KINASE_ATP"/>
    <property type="match status" value="1"/>
</dbReference>
<accession>A0AAP0EPF1</accession>
<keyword evidence="10" id="KW-1185">Reference proteome</keyword>
<name>A0AAP0EPF1_9MAGN</name>
<evidence type="ECO:0000256" key="4">
    <source>
        <dbReference type="ARBA" id="ARBA00022840"/>
    </source>
</evidence>
<comment type="caution">
    <text evidence="9">The sequence shown here is derived from an EMBL/GenBank/DDBJ whole genome shotgun (WGS) entry which is preliminary data.</text>
</comment>
<keyword evidence="3" id="KW-0418">Kinase</keyword>
<evidence type="ECO:0000256" key="1">
    <source>
        <dbReference type="ARBA" id="ARBA00022679"/>
    </source>
</evidence>
<evidence type="ECO:0000259" key="7">
    <source>
        <dbReference type="PROSITE" id="PS50011"/>
    </source>
</evidence>
<dbReference type="InterPro" id="IPR017937">
    <property type="entry name" value="Thioredoxin_CS"/>
</dbReference>
<dbReference type="PROSITE" id="PS51352">
    <property type="entry name" value="THIOREDOXIN_2"/>
    <property type="match status" value="1"/>
</dbReference>
<keyword evidence="6" id="KW-0723">Serine/threonine-protein kinase</keyword>
<dbReference type="GO" id="GO:0004674">
    <property type="term" value="F:protein serine/threonine kinase activity"/>
    <property type="evidence" value="ECO:0007669"/>
    <property type="project" value="UniProtKB-KW"/>
</dbReference>
<feature type="domain" description="Thioredoxin" evidence="8">
    <location>
        <begin position="7"/>
        <end position="127"/>
    </location>
</feature>
<dbReference type="PROSITE" id="PS50011">
    <property type="entry name" value="PROTEIN_KINASE_DOM"/>
    <property type="match status" value="1"/>
</dbReference>
<dbReference type="PANTHER" id="PTHR48011:SF18">
    <property type="entry name" value="MITOGEN-ACTIVATED PROTEIN KINASE KINASE KINASE 19-RELATED"/>
    <property type="match status" value="1"/>
</dbReference>
<evidence type="ECO:0000259" key="8">
    <source>
        <dbReference type="PROSITE" id="PS51352"/>
    </source>
</evidence>
<comment type="similarity">
    <text evidence="6">Belongs to the protein kinase superfamily.</text>
</comment>
<keyword evidence="2 5" id="KW-0547">Nucleotide-binding</keyword>
<dbReference type="SMART" id="SM00220">
    <property type="entry name" value="S_TKc"/>
    <property type="match status" value="1"/>
</dbReference>
<dbReference type="InterPro" id="IPR011009">
    <property type="entry name" value="Kinase-like_dom_sf"/>
</dbReference>
<dbReference type="Pfam" id="PF00085">
    <property type="entry name" value="Thioredoxin"/>
    <property type="match status" value="1"/>
</dbReference>
<evidence type="ECO:0000256" key="6">
    <source>
        <dbReference type="RuleBase" id="RU000304"/>
    </source>
</evidence>
<evidence type="ECO:0000313" key="10">
    <source>
        <dbReference type="Proteomes" id="UP001417504"/>
    </source>
</evidence>
<evidence type="ECO:0000256" key="3">
    <source>
        <dbReference type="ARBA" id="ARBA00022777"/>
    </source>
</evidence>
<evidence type="ECO:0000256" key="5">
    <source>
        <dbReference type="PROSITE-ProRule" id="PRU10141"/>
    </source>
</evidence>
<dbReference type="GO" id="GO:0007165">
    <property type="term" value="P:signal transduction"/>
    <property type="evidence" value="ECO:0007669"/>
    <property type="project" value="TreeGrafter"/>
</dbReference>
<evidence type="ECO:0008006" key="11">
    <source>
        <dbReference type="Google" id="ProtNLM"/>
    </source>
</evidence>
<dbReference type="Proteomes" id="UP001417504">
    <property type="component" value="Unassembled WGS sequence"/>
</dbReference>
<dbReference type="AlphaFoldDB" id="A0AAP0EPF1"/>
<organism evidence="9 10">
    <name type="scientific">Stephania japonica</name>
    <dbReference type="NCBI Taxonomy" id="461633"/>
    <lineage>
        <taxon>Eukaryota</taxon>
        <taxon>Viridiplantae</taxon>
        <taxon>Streptophyta</taxon>
        <taxon>Embryophyta</taxon>
        <taxon>Tracheophyta</taxon>
        <taxon>Spermatophyta</taxon>
        <taxon>Magnoliopsida</taxon>
        <taxon>Ranunculales</taxon>
        <taxon>Menispermaceae</taxon>
        <taxon>Menispermoideae</taxon>
        <taxon>Cissampelideae</taxon>
        <taxon>Stephania</taxon>
    </lineage>
</organism>
<dbReference type="Pfam" id="PF00069">
    <property type="entry name" value="Pkinase"/>
    <property type="match status" value="1"/>
</dbReference>
<proteinExistence type="inferred from homology"/>
<dbReference type="SUPFAM" id="SSF56112">
    <property type="entry name" value="Protein kinase-like (PK-like)"/>
    <property type="match status" value="1"/>
</dbReference>
<dbReference type="Gene3D" id="1.10.510.10">
    <property type="entry name" value="Transferase(Phosphotransferase) domain 1"/>
    <property type="match status" value="1"/>
</dbReference>
<dbReference type="InterPro" id="IPR008271">
    <property type="entry name" value="Ser/Thr_kinase_AS"/>
</dbReference>
<dbReference type="InterPro" id="IPR000719">
    <property type="entry name" value="Prot_kinase_dom"/>
</dbReference>
<dbReference type="InterPro" id="IPR052751">
    <property type="entry name" value="Plant_MAPKKK"/>
</dbReference>
<dbReference type="PROSITE" id="PS00194">
    <property type="entry name" value="THIOREDOXIN_1"/>
    <property type="match status" value="1"/>
</dbReference>
<dbReference type="Gene3D" id="3.40.30.10">
    <property type="entry name" value="Glutaredoxin"/>
    <property type="match status" value="1"/>
</dbReference>
<keyword evidence="1" id="KW-0808">Transferase</keyword>
<dbReference type="GO" id="GO:0005524">
    <property type="term" value="F:ATP binding"/>
    <property type="evidence" value="ECO:0007669"/>
    <property type="project" value="UniProtKB-UniRule"/>
</dbReference>
<dbReference type="InterPro" id="IPR013766">
    <property type="entry name" value="Thioredoxin_domain"/>
</dbReference>
<dbReference type="SUPFAM" id="SSF52833">
    <property type="entry name" value="Thioredoxin-like"/>
    <property type="match status" value="1"/>
</dbReference>